<evidence type="ECO:0000259" key="2">
    <source>
        <dbReference type="Pfam" id="PF13280"/>
    </source>
</evidence>
<dbReference type="Proteomes" id="UP000001822">
    <property type="component" value="Chromosome"/>
</dbReference>
<reference evidence="3 4" key="1">
    <citation type="journal article" date="2007" name="Appl. Environ. Microbiol.">
        <title>Genome sequence of the cellulolytic gliding bacterium Cytophaga hutchinsonii.</title>
        <authorList>
            <person name="Xie G."/>
            <person name="Bruce D.C."/>
            <person name="Challacombe J.F."/>
            <person name="Chertkov O."/>
            <person name="Detter J.C."/>
            <person name="Gilna P."/>
            <person name="Han C.S."/>
            <person name="Lucas S."/>
            <person name="Misra M."/>
            <person name="Myers G.L."/>
            <person name="Richardson P."/>
            <person name="Tapia R."/>
            <person name="Thayer N."/>
            <person name="Thompson L.S."/>
            <person name="Brettin T.S."/>
            <person name="Henrissat B."/>
            <person name="Wilson D.B."/>
            <person name="McBride M.J."/>
        </authorList>
    </citation>
    <scope>NUCLEOTIDE SEQUENCE [LARGE SCALE GENOMIC DNA]</scope>
    <source>
        <strain evidence="4">ATCC 33406 / DSM 1761 / CIP 103989 / NBRC 15051 / NCIMB 9469 / D465</strain>
    </source>
</reference>
<evidence type="ECO:0000313" key="4">
    <source>
        <dbReference type="Proteomes" id="UP000001822"/>
    </source>
</evidence>
<dbReference type="InterPro" id="IPR013196">
    <property type="entry name" value="HTH_11"/>
</dbReference>
<feature type="domain" description="Helix-turn-helix type 11" evidence="1">
    <location>
        <begin position="11"/>
        <end position="60"/>
    </location>
</feature>
<dbReference type="Pfam" id="PF08279">
    <property type="entry name" value="HTH_11"/>
    <property type="match status" value="1"/>
</dbReference>
<feature type="domain" description="WYL" evidence="2">
    <location>
        <begin position="139"/>
        <end position="205"/>
    </location>
</feature>
<name>A0A6N4SNT2_CYTH3</name>
<dbReference type="PROSITE" id="PS52050">
    <property type="entry name" value="WYL"/>
    <property type="match status" value="1"/>
</dbReference>
<dbReference type="Pfam" id="PF13280">
    <property type="entry name" value="WYL"/>
    <property type="match status" value="1"/>
</dbReference>
<protein>
    <submittedName>
        <fullName evidence="3">Transcriptional regulator, DeoR family</fullName>
    </submittedName>
</protein>
<dbReference type="InterPro" id="IPR026881">
    <property type="entry name" value="WYL_dom"/>
</dbReference>
<dbReference type="PANTHER" id="PTHR34580">
    <property type="match status" value="1"/>
</dbReference>
<gene>
    <name evidence="3" type="ordered locus">CHU_0680</name>
</gene>
<dbReference type="EMBL" id="CP000383">
    <property type="protein sequence ID" value="ABG57967.1"/>
    <property type="molecule type" value="Genomic_DNA"/>
</dbReference>
<proteinExistence type="predicted"/>
<evidence type="ECO:0000313" key="3">
    <source>
        <dbReference type="EMBL" id="ABG57967.1"/>
    </source>
</evidence>
<dbReference type="KEGG" id="chu:CHU_0680"/>
<dbReference type="Gene3D" id="1.10.10.10">
    <property type="entry name" value="Winged helix-like DNA-binding domain superfamily/Winged helix DNA-binding domain"/>
    <property type="match status" value="1"/>
</dbReference>
<dbReference type="InterPro" id="IPR036388">
    <property type="entry name" value="WH-like_DNA-bd_sf"/>
</dbReference>
<dbReference type="InterPro" id="IPR036390">
    <property type="entry name" value="WH_DNA-bd_sf"/>
</dbReference>
<dbReference type="SUPFAM" id="SSF46785">
    <property type="entry name" value="Winged helix' DNA-binding domain"/>
    <property type="match status" value="1"/>
</dbReference>
<organism evidence="3 4">
    <name type="scientific">Cytophaga hutchinsonii (strain ATCC 33406 / DSM 1761 / CIP 103989 / NBRC 15051 / NCIMB 9469 / D465)</name>
    <dbReference type="NCBI Taxonomy" id="269798"/>
    <lineage>
        <taxon>Bacteria</taxon>
        <taxon>Pseudomonadati</taxon>
        <taxon>Bacteroidota</taxon>
        <taxon>Cytophagia</taxon>
        <taxon>Cytophagales</taxon>
        <taxon>Cytophagaceae</taxon>
        <taxon>Cytophaga</taxon>
    </lineage>
</organism>
<dbReference type="AlphaFoldDB" id="A0A6N4SNT2"/>
<dbReference type="InterPro" id="IPR051534">
    <property type="entry name" value="CBASS_pafABC_assoc_protein"/>
</dbReference>
<evidence type="ECO:0000259" key="1">
    <source>
        <dbReference type="Pfam" id="PF08279"/>
    </source>
</evidence>
<dbReference type="PANTHER" id="PTHR34580:SF1">
    <property type="entry name" value="PROTEIN PAFC"/>
    <property type="match status" value="1"/>
</dbReference>
<sequence>MPMNRIDRLLGMITLLQAKKFVSAEKIADKFKISKRTVFRDIKAICEQGIPVGSEPNKGYFIVDGYFLPPVLFNNDEANALLLTESLVKGFADKSISKHYSNALDKIKAGLKQVDKDKLEHMQDAIKFQLPERMNNDFEYLSILQVAVSDKKIIYIDYKNNKEEVSKREIEPIGLIFYAFSWHLIGWCHHRKAYRDFKVSRIIQMKNTGVPFKKNKHMPLSEYMKELPVNY</sequence>
<keyword evidence="4" id="KW-1185">Reference proteome</keyword>
<accession>A0A6N4SNT2</accession>